<evidence type="ECO:0008006" key="3">
    <source>
        <dbReference type="Google" id="ProtNLM"/>
    </source>
</evidence>
<organism evidence="1 2">
    <name type="scientific">Psychromonas arctica</name>
    <dbReference type="NCBI Taxonomy" id="168275"/>
    <lineage>
        <taxon>Bacteria</taxon>
        <taxon>Pseudomonadati</taxon>
        <taxon>Pseudomonadota</taxon>
        <taxon>Gammaproteobacteria</taxon>
        <taxon>Alteromonadales</taxon>
        <taxon>Psychromonadaceae</taxon>
        <taxon>Psychromonas</taxon>
    </lineage>
</organism>
<comment type="caution">
    <text evidence="1">The sequence shown here is derived from an EMBL/GenBank/DDBJ whole genome shotgun (WGS) entry which is preliminary data.</text>
</comment>
<dbReference type="Proteomes" id="UP001366060">
    <property type="component" value="Unassembled WGS sequence"/>
</dbReference>
<dbReference type="EMBL" id="JBAKBA010000028">
    <property type="protein sequence ID" value="MEL0659920.1"/>
    <property type="molecule type" value="Genomic_DNA"/>
</dbReference>
<name>A0ABU9HDP7_9GAMM</name>
<gene>
    <name evidence="1" type="ORF">V6255_12305</name>
</gene>
<proteinExistence type="predicted"/>
<evidence type="ECO:0000313" key="2">
    <source>
        <dbReference type="Proteomes" id="UP001366060"/>
    </source>
</evidence>
<evidence type="ECO:0000313" key="1">
    <source>
        <dbReference type="EMBL" id="MEL0659920.1"/>
    </source>
</evidence>
<keyword evidence="2" id="KW-1185">Reference proteome</keyword>
<protein>
    <recommendedName>
        <fullName evidence="3">Phage protein</fullName>
    </recommendedName>
</protein>
<accession>A0ABU9HDP7</accession>
<dbReference type="RefSeq" id="WP_025565730.1">
    <property type="nucleotide sequence ID" value="NZ_JBAKBA010000028.1"/>
</dbReference>
<reference evidence="1 2" key="1">
    <citation type="submission" date="2024-02" db="EMBL/GenBank/DDBJ databases">
        <title>Bacteria isolated from the canopy kelp, Nereocystis luetkeana.</title>
        <authorList>
            <person name="Pfister C.A."/>
            <person name="Younker I.T."/>
            <person name="Light S.H."/>
        </authorList>
    </citation>
    <scope>NUCLEOTIDE SEQUENCE [LARGE SCALE GENOMIC DNA]</scope>
    <source>
        <strain evidence="1 2">TI.2.07</strain>
    </source>
</reference>
<sequence>MLKSSRENRIPVSTKKTGCVPFNIKQKASEGYKVGENPVKPVQNYTLGFNDSLVKLRTYKVAGWRDYGSGNSQSARKAIGWVTESDAKLLLAEMDDSKRVALYESIADVME</sequence>